<reference evidence="7 8" key="1">
    <citation type="submission" date="2020-12" db="EMBL/GenBank/DDBJ databases">
        <title>YIM B01967 draft genome.</title>
        <authorList>
            <person name="Yan X."/>
        </authorList>
    </citation>
    <scope>NUCLEOTIDE SEQUENCE [LARGE SCALE GENOMIC DNA]</scope>
    <source>
        <strain evidence="7 8">YIM B01967</strain>
    </source>
</reference>
<dbReference type="InterPro" id="IPR019758">
    <property type="entry name" value="Pept_S26A_signal_pept_1_CS"/>
</dbReference>
<keyword evidence="4 5" id="KW-0378">Hydrolase</keyword>
<dbReference type="InterPro" id="IPR019757">
    <property type="entry name" value="Pept_S26A_signal_pept_1_Lys-AS"/>
</dbReference>
<dbReference type="EC" id="3.4.21.89" evidence="3 5"/>
<dbReference type="Proteomes" id="UP000618943">
    <property type="component" value="Unassembled WGS sequence"/>
</dbReference>
<feature type="transmembrane region" description="Helical" evidence="5">
    <location>
        <begin position="20"/>
        <end position="39"/>
    </location>
</feature>
<keyword evidence="5" id="KW-0812">Transmembrane</keyword>
<evidence type="ECO:0000313" key="8">
    <source>
        <dbReference type="Proteomes" id="UP000618943"/>
    </source>
</evidence>
<evidence type="ECO:0000256" key="1">
    <source>
        <dbReference type="ARBA" id="ARBA00000677"/>
    </source>
</evidence>
<sequence>MIYLKKENKKEFIEWIKPIVVAIIFALAIRTFIFTPIVVDGASMMPTYEDGDKVIVNKISKQIAEYERYDVIVFDAGEDNYIKRVIGLPGEHIAYKDDILYVNREPYVEPYLEEYKKKLIDGGTLTEDFRLEEYTGKLTIPDGYLFVVGDNRRHSSDSRDPEVGLIPMDKVLGKANIIFYPLDNIGIVK</sequence>
<dbReference type="EMBL" id="JAEOAH010000001">
    <property type="protein sequence ID" value="MBK3493616.1"/>
    <property type="molecule type" value="Genomic_DNA"/>
</dbReference>
<comment type="subcellular location">
    <subcellularLocation>
        <location evidence="2">Cell membrane</location>
        <topology evidence="2">Single-pass type II membrane protein</topology>
    </subcellularLocation>
    <subcellularLocation>
        <location evidence="5">Membrane</location>
        <topology evidence="5">Single-pass type II membrane protein</topology>
    </subcellularLocation>
</comment>
<dbReference type="Pfam" id="PF10502">
    <property type="entry name" value="Peptidase_S26"/>
    <property type="match status" value="1"/>
</dbReference>
<dbReference type="PROSITE" id="PS00761">
    <property type="entry name" value="SPASE_I_3"/>
    <property type="match status" value="1"/>
</dbReference>
<dbReference type="GO" id="GO:0009003">
    <property type="term" value="F:signal peptidase activity"/>
    <property type="evidence" value="ECO:0007669"/>
    <property type="project" value="UniProtKB-EC"/>
</dbReference>
<dbReference type="PANTHER" id="PTHR43390">
    <property type="entry name" value="SIGNAL PEPTIDASE I"/>
    <property type="match status" value="1"/>
</dbReference>
<comment type="caution">
    <text evidence="7">The sequence shown here is derived from an EMBL/GenBank/DDBJ whole genome shotgun (WGS) entry which is preliminary data.</text>
</comment>
<dbReference type="CDD" id="cd06530">
    <property type="entry name" value="S26_SPase_I"/>
    <property type="match status" value="1"/>
</dbReference>
<name>A0ABS1H2J8_9BACL</name>
<evidence type="ECO:0000256" key="2">
    <source>
        <dbReference type="ARBA" id="ARBA00004401"/>
    </source>
</evidence>
<dbReference type="PRINTS" id="PR00727">
    <property type="entry name" value="LEADERPTASE"/>
</dbReference>
<evidence type="ECO:0000313" key="7">
    <source>
        <dbReference type="EMBL" id="MBK3493616.1"/>
    </source>
</evidence>
<comment type="catalytic activity">
    <reaction evidence="1 5">
        <text>Cleavage of hydrophobic, N-terminal signal or leader sequences from secreted and periplasmic proteins.</text>
        <dbReference type="EC" id="3.4.21.89"/>
    </reaction>
</comment>
<keyword evidence="8" id="KW-1185">Reference proteome</keyword>
<evidence type="ECO:0000256" key="4">
    <source>
        <dbReference type="ARBA" id="ARBA00022801"/>
    </source>
</evidence>
<dbReference type="InterPro" id="IPR036286">
    <property type="entry name" value="LexA/Signal_pep-like_sf"/>
</dbReference>
<dbReference type="Gene3D" id="2.10.109.10">
    <property type="entry name" value="Umud Fragment, subunit A"/>
    <property type="match status" value="1"/>
</dbReference>
<dbReference type="NCBIfam" id="TIGR02227">
    <property type="entry name" value="sigpep_I_bact"/>
    <property type="match status" value="1"/>
</dbReference>
<dbReference type="InterPro" id="IPR000223">
    <property type="entry name" value="Pept_S26A_signal_pept_1"/>
</dbReference>
<evidence type="ECO:0000259" key="6">
    <source>
        <dbReference type="Pfam" id="PF10502"/>
    </source>
</evidence>
<feature type="domain" description="Peptidase S26" evidence="6">
    <location>
        <begin position="13"/>
        <end position="180"/>
    </location>
</feature>
<keyword evidence="5" id="KW-1133">Transmembrane helix</keyword>
<keyword evidence="5" id="KW-0645">Protease</keyword>
<dbReference type="InterPro" id="IPR019533">
    <property type="entry name" value="Peptidase_S26"/>
</dbReference>
<organism evidence="7 8">
    <name type="scientific">Viridibacillus soli</name>
    <dbReference type="NCBI Taxonomy" id="2798301"/>
    <lineage>
        <taxon>Bacteria</taxon>
        <taxon>Bacillati</taxon>
        <taxon>Bacillota</taxon>
        <taxon>Bacilli</taxon>
        <taxon>Bacillales</taxon>
        <taxon>Caryophanaceae</taxon>
        <taxon>Viridibacillus</taxon>
    </lineage>
</organism>
<proteinExistence type="inferred from homology"/>
<dbReference type="PROSITE" id="PS00760">
    <property type="entry name" value="SPASE_I_2"/>
    <property type="match status" value="1"/>
</dbReference>
<protein>
    <recommendedName>
        <fullName evidence="3 5">Signal peptidase I</fullName>
        <ecNumber evidence="3 5">3.4.21.89</ecNumber>
    </recommendedName>
</protein>
<keyword evidence="5" id="KW-0472">Membrane</keyword>
<evidence type="ECO:0000256" key="5">
    <source>
        <dbReference type="RuleBase" id="RU362042"/>
    </source>
</evidence>
<dbReference type="SUPFAM" id="SSF51306">
    <property type="entry name" value="LexA/Signal peptidase"/>
    <property type="match status" value="1"/>
</dbReference>
<evidence type="ECO:0000256" key="3">
    <source>
        <dbReference type="ARBA" id="ARBA00013208"/>
    </source>
</evidence>
<comment type="similarity">
    <text evidence="5">Belongs to the peptidase S26 family.</text>
</comment>
<dbReference type="PANTHER" id="PTHR43390:SF8">
    <property type="entry name" value="SIGNAL PEPTIDASE I"/>
    <property type="match status" value="1"/>
</dbReference>
<accession>A0ABS1H2J8</accession>
<gene>
    <name evidence="7" type="primary">lepB</name>
    <name evidence="7" type="ORF">JFL43_01765</name>
</gene>